<dbReference type="EMBL" id="MH909330">
    <property type="protein sequence ID" value="QBQ66665.1"/>
    <property type="molecule type" value="Genomic_DNA"/>
</dbReference>
<gene>
    <name evidence="1" type="ORF">OEZ79_22580</name>
</gene>
<organism evidence="2">
    <name type="scientific">Leclercia adecarboxylata</name>
    <dbReference type="NCBI Taxonomy" id="83655"/>
    <lineage>
        <taxon>Bacteria</taxon>
        <taxon>Pseudomonadati</taxon>
        <taxon>Pseudomonadota</taxon>
        <taxon>Gammaproteobacteria</taxon>
        <taxon>Enterobacterales</taxon>
        <taxon>Enterobacteriaceae</taxon>
        <taxon>Leclercia</taxon>
    </lineage>
</organism>
<dbReference type="EMBL" id="JAOURS010000038">
    <property type="protein sequence ID" value="MDC6641016.1"/>
    <property type="molecule type" value="Genomic_DNA"/>
</dbReference>
<reference evidence="1" key="2">
    <citation type="journal article" date="2023" name="Genes Genomics">
        <title>Genomic insights of Leclercia adecarboxylata strains linked to an outbreak in public hospitals in Mexico.</title>
        <authorList>
            <person name="Barrios-Villa E."/>
            <person name="Pacheco-Flores B."/>
            <person name="Lozano-Zarain P."/>
            <person name="Del Campo-Ortega R."/>
            <person name="de Jesus Ascencio-Montiel I."/>
            <person name="Gonzalez-Leon M."/>
            <person name="Camorlinga-Ponce M."/>
            <person name="Gaytan Cervantes F.J."/>
            <person name="Gonzalez Torres C."/>
            <person name="Aguilar E."/>
            <person name="Gonzalez Ibarra J."/>
            <person name="Torres Lopez F.J."/>
            <person name="Rosas-Vargas H."/>
            <person name="Gonzalez-Bonilla C.R."/>
            <person name="Del Carmen Rocha-Gracia R."/>
        </authorList>
    </citation>
    <scope>NUCLEOTIDE SEQUENCE</scope>
    <source>
        <strain evidence="1">Lac40</strain>
    </source>
</reference>
<evidence type="ECO:0000313" key="1">
    <source>
        <dbReference type="EMBL" id="MDC6641016.1"/>
    </source>
</evidence>
<dbReference type="AlphaFoldDB" id="A0A482LZ54"/>
<geneLocation type="plasmid" evidence="2">
    <name>p707804-1FII</name>
</geneLocation>
<sequence length="84" mass="9567">MQFSEVQIVTSSALSVQSPASVTRKQTRHNREDIPSAEVDPTLRAFGRHIAHCLKKKRRIRIPAMCGSDWGHVLRTLELKRAFN</sequence>
<reference evidence="2" key="1">
    <citation type="submission" date="2018-09" db="EMBL/GenBank/DDBJ databases">
        <authorList>
            <person name="Yuan Q."/>
            <person name="Jiang X."/>
            <person name="Jing Y."/>
            <person name="Cheng Q."/>
            <person name="Zhou D."/>
        </authorList>
    </citation>
    <scope>NUCLEOTIDE SEQUENCE</scope>
    <source>
        <strain evidence="2">150707804</strain>
        <plasmid evidence="2">p707804-1FII</plasmid>
    </source>
</reference>
<accession>A0A482LZ54</accession>
<proteinExistence type="predicted"/>
<protein>
    <submittedName>
        <fullName evidence="2">Uncharacterized protein</fullName>
    </submittedName>
</protein>
<evidence type="ECO:0000313" key="2">
    <source>
        <dbReference type="EMBL" id="QBQ66665.1"/>
    </source>
</evidence>
<name>A0A482LZ54_9ENTR</name>
<dbReference type="Proteomes" id="UP001149314">
    <property type="component" value="Unassembled WGS sequence"/>
</dbReference>
<dbReference type="RefSeq" id="WP_172693706.1">
    <property type="nucleotide sequence ID" value="NZ_CP106669.1"/>
</dbReference>
<keyword evidence="2" id="KW-0614">Plasmid</keyword>